<evidence type="ECO:0000313" key="8">
    <source>
        <dbReference type="Proteomes" id="UP000092743"/>
    </source>
</evidence>
<dbReference type="GO" id="GO:0000272">
    <property type="term" value="P:polysaccharide catabolic process"/>
    <property type="evidence" value="ECO:0007669"/>
    <property type="project" value="UniProtKB-KW"/>
</dbReference>
<dbReference type="GO" id="GO:0004553">
    <property type="term" value="F:hydrolase activity, hydrolyzing O-glycosyl compounds"/>
    <property type="evidence" value="ECO:0007669"/>
    <property type="project" value="InterPro"/>
</dbReference>
<dbReference type="GO" id="GO:0030246">
    <property type="term" value="F:carbohydrate binding"/>
    <property type="evidence" value="ECO:0007669"/>
    <property type="project" value="InterPro"/>
</dbReference>
<feature type="domain" description="Fibronectin type-III" evidence="6">
    <location>
        <begin position="153"/>
        <end position="245"/>
    </location>
</feature>
<proteinExistence type="predicted"/>
<keyword evidence="4" id="KW-0326">Glycosidase</keyword>
<dbReference type="InterPro" id="IPR036573">
    <property type="entry name" value="CBM_sf_5/12"/>
</dbReference>
<dbReference type="EMBL" id="CP015350">
    <property type="protein sequence ID" value="ANS49157.1"/>
    <property type="molecule type" value="Genomic_DNA"/>
</dbReference>
<name>A0A9W3X1I3_BACTU</name>
<dbReference type="Pfam" id="PF02839">
    <property type="entry name" value="CBM_5_12"/>
    <property type="match status" value="1"/>
</dbReference>
<dbReference type="Pfam" id="PF03067">
    <property type="entry name" value="LPMO_10"/>
    <property type="match status" value="1"/>
</dbReference>
<sequence length="298" mass="32676">MKHDGSAASNNLTHTINVPTDRNGYHVILAVWDVADTSNAFYNVIDVNLVNNETPDTVAPSQPTELNASKVSANSVEITWKASTDNIGVKEYQVLRNGEVIDTVPGTTFIDKKLKADTEYTYTIKALDSAGNISKESEKLKVKTTHAIPDIEAPSQPKGLHSMGTTATTVDLMWSPSEDNVGVDHYIVYRESAGVMNKIGTAANTSFMDKDLKANTSYKYVVTAVDLAGNESSRSDVLNVTTKLEDSAYEKWDARKAYTKGDRVVHEGKVYEAVQDHQGNGDSNWIFALSLWKPVLNK</sequence>
<gene>
    <name evidence="7" type="primary">gbpA3_1</name>
    <name evidence="7" type="ORF">BT246_38090</name>
</gene>
<dbReference type="SUPFAM" id="SSF51055">
    <property type="entry name" value="Carbohydrate binding domain"/>
    <property type="match status" value="1"/>
</dbReference>
<evidence type="ECO:0000256" key="1">
    <source>
        <dbReference type="ARBA" id="ARBA00022729"/>
    </source>
</evidence>
<dbReference type="Proteomes" id="UP000092743">
    <property type="component" value="Chromosome"/>
</dbReference>
<dbReference type="InterPro" id="IPR036116">
    <property type="entry name" value="FN3_sf"/>
</dbReference>
<evidence type="ECO:0000256" key="3">
    <source>
        <dbReference type="ARBA" id="ARBA00023277"/>
    </source>
</evidence>
<dbReference type="InterPro" id="IPR014756">
    <property type="entry name" value="Ig_E-set"/>
</dbReference>
<dbReference type="InterPro" id="IPR013783">
    <property type="entry name" value="Ig-like_fold"/>
</dbReference>
<dbReference type="GO" id="GO:0005576">
    <property type="term" value="C:extracellular region"/>
    <property type="evidence" value="ECO:0007669"/>
    <property type="project" value="InterPro"/>
</dbReference>
<reference evidence="7 8" key="1">
    <citation type="submission" date="2016-04" db="EMBL/GenBank/DDBJ databases">
        <title>High quality genome of the nematocidal Bacillus thuringiensis MYBT18246.</title>
        <authorList>
            <person name="Hollensteiner J."/>
            <person name="Poehlein A."/>
            <person name="Sproeer C."/>
            <person name="Bunk B."/>
            <person name="Rosenstiel P."/>
            <person name="Schulenburg H."/>
            <person name="Liesegang H."/>
        </authorList>
    </citation>
    <scope>NUCLEOTIDE SEQUENCE [LARGE SCALE GENOMIC DNA]</scope>
    <source>
        <strain evidence="7 8">MYBT18246</strain>
    </source>
</reference>
<evidence type="ECO:0000256" key="2">
    <source>
        <dbReference type="ARBA" id="ARBA00022801"/>
    </source>
</evidence>
<dbReference type="PROSITE" id="PS50853">
    <property type="entry name" value="FN3"/>
    <property type="match status" value="2"/>
</dbReference>
<evidence type="ECO:0000259" key="6">
    <source>
        <dbReference type="PROSITE" id="PS50853"/>
    </source>
</evidence>
<dbReference type="SMART" id="SM00060">
    <property type="entry name" value="FN3"/>
    <property type="match status" value="2"/>
</dbReference>
<protein>
    <submittedName>
        <fullName evidence="7">GlcNAc-binding protein A</fullName>
    </submittedName>
</protein>
<dbReference type="PANTHER" id="PTHR34823:SF1">
    <property type="entry name" value="CHITIN-BINDING TYPE-4 DOMAIN-CONTAINING PROTEIN"/>
    <property type="match status" value="1"/>
</dbReference>
<dbReference type="InterPro" id="IPR003961">
    <property type="entry name" value="FN3_dom"/>
</dbReference>
<dbReference type="Pfam" id="PF00041">
    <property type="entry name" value="fn3"/>
    <property type="match status" value="2"/>
</dbReference>
<dbReference type="SUPFAM" id="SSF49265">
    <property type="entry name" value="Fibronectin type III"/>
    <property type="match status" value="1"/>
</dbReference>
<dbReference type="InterPro" id="IPR003610">
    <property type="entry name" value="CBM5/12"/>
</dbReference>
<keyword evidence="5" id="KW-0624">Polysaccharide degradation</keyword>
<dbReference type="Gene3D" id="2.10.10.20">
    <property type="entry name" value="Carbohydrate-binding module superfamily 5/12"/>
    <property type="match status" value="1"/>
</dbReference>
<evidence type="ECO:0000256" key="5">
    <source>
        <dbReference type="ARBA" id="ARBA00023326"/>
    </source>
</evidence>
<dbReference type="SUPFAM" id="SSF81296">
    <property type="entry name" value="E set domains"/>
    <property type="match status" value="1"/>
</dbReference>
<keyword evidence="3" id="KW-0119">Carbohydrate metabolism</keyword>
<organism evidence="7 8">
    <name type="scientific">Bacillus thuringiensis</name>
    <dbReference type="NCBI Taxonomy" id="1428"/>
    <lineage>
        <taxon>Bacteria</taxon>
        <taxon>Bacillati</taxon>
        <taxon>Bacillota</taxon>
        <taxon>Bacilli</taxon>
        <taxon>Bacillales</taxon>
        <taxon>Bacillaceae</taxon>
        <taxon>Bacillus</taxon>
        <taxon>Bacillus cereus group</taxon>
    </lineage>
</organism>
<dbReference type="FunFam" id="2.60.40.10:FF:001114">
    <property type="entry name" value="Chitinase A1"/>
    <property type="match status" value="2"/>
</dbReference>
<dbReference type="PANTHER" id="PTHR34823">
    <property type="entry name" value="GLCNAC-BINDING PROTEIN A"/>
    <property type="match status" value="1"/>
</dbReference>
<feature type="domain" description="Fibronectin type-III" evidence="6">
    <location>
        <begin position="62"/>
        <end position="147"/>
    </location>
</feature>
<keyword evidence="2" id="KW-0378">Hydrolase</keyword>
<evidence type="ECO:0000256" key="4">
    <source>
        <dbReference type="ARBA" id="ARBA00023295"/>
    </source>
</evidence>
<dbReference type="Gene3D" id="2.60.40.10">
    <property type="entry name" value="Immunoglobulins"/>
    <property type="match status" value="2"/>
</dbReference>
<evidence type="ECO:0000313" key="7">
    <source>
        <dbReference type="EMBL" id="ANS49157.1"/>
    </source>
</evidence>
<dbReference type="InterPro" id="IPR004302">
    <property type="entry name" value="Cellulose/chitin-bd_N"/>
</dbReference>
<dbReference type="AlphaFoldDB" id="A0A9W3X1I3"/>
<dbReference type="CDD" id="cd00063">
    <property type="entry name" value="FN3"/>
    <property type="match status" value="2"/>
</dbReference>
<dbReference type="Gene3D" id="2.70.50.50">
    <property type="entry name" value="chitin-binding protein cbp21"/>
    <property type="match status" value="1"/>
</dbReference>
<accession>A0A9W3X1I3</accession>
<dbReference type="InterPro" id="IPR051024">
    <property type="entry name" value="GlcNAc_Chitin_IntDeg"/>
</dbReference>
<dbReference type="CDD" id="cd12215">
    <property type="entry name" value="ChiC_BD"/>
    <property type="match status" value="1"/>
</dbReference>
<keyword evidence="1" id="KW-0732">Signal</keyword>